<feature type="transmembrane region" description="Helical" evidence="7">
    <location>
        <begin position="254"/>
        <end position="276"/>
    </location>
</feature>
<keyword evidence="9" id="KW-1185">Reference proteome</keyword>
<proteinExistence type="inferred from homology"/>
<protein>
    <recommendedName>
        <fullName evidence="10">Unc-50</fullName>
    </recommendedName>
</protein>
<gene>
    <name evidence="8" type="ORF">PMAYCL1PPCAC_12067</name>
</gene>
<dbReference type="EMBL" id="BTRK01000003">
    <property type="protein sequence ID" value="GMR41872.1"/>
    <property type="molecule type" value="Genomic_DNA"/>
</dbReference>
<feature type="region of interest" description="Disordered" evidence="6">
    <location>
        <begin position="1"/>
        <end position="33"/>
    </location>
</feature>
<evidence type="ECO:0000256" key="1">
    <source>
        <dbReference type="ARBA" id="ARBA00004141"/>
    </source>
</evidence>
<comment type="similarity">
    <text evidence="2">Belongs to the unc-50 family.</text>
</comment>
<sequence>MMQQNAYARVATGESTSSGTYTPSRPNRYPTSGYTSPGGYSTYSAADVGCFTAVKMTAGAKVSRFFRRLVQVKQMDFEFAAWQMLYLLTNPQKVFRNALYRKRTKDQFARDDPAFLVLLSLSLLFSSLLFALALGLGVGGFLRFFAWVVFIDCIGVGCVVATSLWLISNRFLRKAKDQDVEWGYCFDVHLNAFFPMLVLIHVLLPLIYIPLIDYDGFISAFLGNTIWFAGLVYYVYITFLGYTALPYLYRTHYFLYPITFGFIFYVATVTACWNISRTAFYIYHVRVENPPH</sequence>
<accession>A0AAN4ZIB9</accession>
<feature type="transmembrane region" description="Helical" evidence="7">
    <location>
        <begin position="144"/>
        <end position="167"/>
    </location>
</feature>
<dbReference type="Pfam" id="PF05216">
    <property type="entry name" value="UNC-50"/>
    <property type="match status" value="1"/>
</dbReference>
<keyword evidence="5 7" id="KW-0472">Membrane</keyword>
<evidence type="ECO:0000256" key="3">
    <source>
        <dbReference type="ARBA" id="ARBA00022692"/>
    </source>
</evidence>
<organism evidence="8 9">
    <name type="scientific">Pristionchus mayeri</name>
    <dbReference type="NCBI Taxonomy" id="1317129"/>
    <lineage>
        <taxon>Eukaryota</taxon>
        <taxon>Metazoa</taxon>
        <taxon>Ecdysozoa</taxon>
        <taxon>Nematoda</taxon>
        <taxon>Chromadorea</taxon>
        <taxon>Rhabditida</taxon>
        <taxon>Rhabditina</taxon>
        <taxon>Diplogasteromorpha</taxon>
        <taxon>Diplogasteroidea</taxon>
        <taxon>Neodiplogasteridae</taxon>
        <taxon>Pristionchus</taxon>
    </lineage>
</organism>
<dbReference type="AlphaFoldDB" id="A0AAN4ZIB9"/>
<evidence type="ECO:0000256" key="4">
    <source>
        <dbReference type="ARBA" id="ARBA00022989"/>
    </source>
</evidence>
<feature type="compositionally biased region" description="Polar residues" evidence="6">
    <location>
        <begin position="13"/>
        <end position="33"/>
    </location>
</feature>
<evidence type="ECO:0000313" key="8">
    <source>
        <dbReference type="EMBL" id="GMR41872.1"/>
    </source>
</evidence>
<keyword evidence="4 7" id="KW-1133">Transmembrane helix</keyword>
<evidence type="ECO:0000313" key="9">
    <source>
        <dbReference type="Proteomes" id="UP001328107"/>
    </source>
</evidence>
<evidence type="ECO:0008006" key="10">
    <source>
        <dbReference type="Google" id="ProtNLM"/>
    </source>
</evidence>
<evidence type="ECO:0000256" key="5">
    <source>
        <dbReference type="ARBA" id="ARBA00023136"/>
    </source>
</evidence>
<feature type="transmembrane region" description="Helical" evidence="7">
    <location>
        <begin position="115"/>
        <end position="138"/>
    </location>
</feature>
<comment type="caution">
    <text evidence="8">The sequence shown here is derived from an EMBL/GenBank/DDBJ whole genome shotgun (WGS) entry which is preliminary data.</text>
</comment>
<evidence type="ECO:0000256" key="7">
    <source>
        <dbReference type="SAM" id="Phobius"/>
    </source>
</evidence>
<comment type="subcellular location">
    <subcellularLocation>
        <location evidence="1">Membrane</location>
        <topology evidence="1">Multi-pass membrane protein</topology>
    </subcellularLocation>
</comment>
<name>A0AAN4ZIB9_9BILA</name>
<reference evidence="9" key="1">
    <citation type="submission" date="2022-10" db="EMBL/GenBank/DDBJ databases">
        <title>Genome assembly of Pristionchus species.</title>
        <authorList>
            <person name="Yoshida K."/>
            <person name="Sommer R.J."/>
        </authorList>
    </citation>
    <scope>NUCLEOTIDE SEQUENCE [LARGE SCALE GENOMIC DNA]</scope>
    <source>
        <strain evidence="9">RS5460</strain>
    </source>
</reference>
<dbReference type="Proteomes" id="UP001328107">
    <property type="component" value="Unassembled WGS sequence"/>
</dbReference>
<dbReference type="GO" id="GO:0000139">
    <property type="term" value="C:Golgi membrane"/>
    <property type="evidence" value="ECO:0007669"/>
    <property type="project" value="TreeGrafter"/>
</dbReference>
<dbReference type="PANTHER" id="PTHR12841">
    <property type="entry name" value="PROTEIN UNC-50 HOMOLOG"/>
    <property type="match status" value="1"/>
</dbReference>
<dbReference type="PANTHER" id="PTHR12841:SF6">
    <property type="entry name" value="PROTEIN UNC-50 HOMOLOG"/>
    <property type="match status" value="1"/>
</dbReference>
<feature type="transmembrane region" description="Helical" evidence="7">
    <location>
        <begin position="217"/>
        <end position="242"/>
    </location>
</feature>
<keyword evidence="3 7" id="KW-0812">Transmembrane</keyword>
<evidence type="ECO:0000256" key="6">
    <source>
        <dbReference type="SAM" id="MobiDB-lite"/>
    </source>
</evidence>
<feature type="transmembrane region" description="Helical" evidence="7">
    <location>
        <begin position="188"/>
        <end position="211"/>
    </location>
</feature>
<dbReference type="InterPro" id="IPR007881">
    <property type="entry name" value="UNC-50"/>
</dbReference>
<evidence type="ECO:0000256" key="2">
    <source>
        <dbReference type="ARBA" id="ARBA00006293"/>
    </source>
</evidence>